<dbReference type="RefSeq" id="WP_138087879.1">
    <property type="nucleotide sequence ID" value="NZ_VAUV01000015.1"/>
</dbReference>
<proteinExistence type="predicted"/>
<dbReference type="EMBL" id="VAUV01000015">
    <property type="protein sequence ID" value="TLD69193.1"/>
    <property type="molecule type" value="Genomic_DNA"/>
</dbReference>
<name>A0A5R8KA45_9BACT</name>
<dbReference type="Proteomes" id="UP000306196">
    <property type="component" value="Unassembled WGS sequence"/>
</dbReference>
<reference evidence="1 2" key="1">
    <citation type="submission" date="2019-05" db="EMBL/GenBank/DDBJ databases">
        <title>Verrucobacter flavum gen. nov., sp. nov. a new member of the family Verrucomicrobiaceae.</title>
        <authorList>
            <person name="Szuroczki S."/>
            <person name="Abbaszade G."/>
            <person name="Szabo A."/>
            <person name="Felfoldi T."/>
            <person name="Schumann P."/>
            <person name="Boka K."/>
            <person name="Keki Z."/>
            <person name="Toumi M."/>
            <person name="Toth E."/>
        </authorList>
    </citation>
    <scope>NUCLEOTIDE SEQUENCE [LARGE SCALE GENOMIC DNA]</scope>
    <source>
        <strain evidence="1 2">MG-N-17</strain>
    </source>
</reference>
<dbReference type="OrthoDB" id="248333at2"/>
<evidence type="ECO:0000313" key="2">
    <source>
        <dbReference type="Proteomes" id="UP000306196"/>
    </source>
</evidence>
<accession>A0A5R8KA45</accession>
<dbReference type="InterPro" id="IPR024524">
    <property type="entry name" value="DUF3800"/>
</dbReference>
<keyword evidence="2" id="KW-1185">Reference proteome</keyword>
<organism evidence="1 2">
    <name type="scientific">Phragmitibacter flavus</name>
    <dbReference type="NCBI Taxonomy" id="2576071"/>
    <lineage>
        <taxon>Bacteria</taxon>
        <taxon>Pseudomonadati</taxon>
        <taxon>Verrucomicrobiota</taxon>
        <taxon>Verrucomicrobiia</taxon>
        <taxon>Verrucomicrobiales</taxon>
        <taxon>Verrucomicrobiaceae</taxon>
        <taxon>Phragmitibacter</taxon>
    </lineage>
</organism>
<dbReference type="Pfam" id="PF12686">
    <property type="entry name" value="DUF3800"/>
    <property type="match status" value="1"/>
</dbReference>
<sequence length="293" mass="34430">MQSTENSHLIGSDQKPPDGWIGVEKEYWIFADESVQDGSYFSNFFGGCIIAARQHAEVENRLRIRKAEIGFLKELKWQRVSEPWLNGYQQMISSFFDELRGGGVRMRLMFRDNRDSELQLSRKQRDESYFKLYYQFAKHAFGLAHIPTQQDGPRLRLFFDQFPHTHERVAQFKAYIAALPLNKDLREKNLKIDLSHVTEVDSKEHVLMQCVDIVLGAMAFRLNNLHLEKPKGQKQRGKRTLAKDKLYRHILTEIRTLKPHFNPKISTACEPFPEGNWSMSYRHWLFKPKSSLK</sequence>
<gene>
    <name evidence="1" type="ORF">FEM03_19020</name>
</gene>
<protein>
    <submittedName>
        <fullName evidence="1">DUF3800 domain-containing protein</fullName>
    </submittedName>
</protein>
<evidence type="ECO:0000313" key="1">
    <source>
        <dbReference type="EMBL" id="TLD69193.1"/>
    </source>
</evidence>
<comment type="caution">
    <text evidence="1">The sequence shown here is derived from an EMBL/GenBank/DDBJ whole genome shotgun (WGS) entry which is preliminary data.</text>
</comment>
<dbReference type="AlphaFoldDB" id="A0A5R8KA45"/>